<dbReference type="Gene3D" id="3.40.395.10">
    <property type="entry name" value="Adenoviral Proteinase, Chain A"/>
    <property type="match status" value="1"/>
</dbReference>
<gene>
    <name evidence="5" type="ORF">L596_013811</name>
</gene>
<comment type="caution">
    <text evidence="5">The sequence shown here is derived from an EMBL/GenBank/DDBJ whole genome shotgun (WGS) entry which is preliminary data.</text>
</comment>
<keyword evidence="6" id="KW-1185">Reference proteome</keyword>
<protein>
    <recommendedName>
        <fullName evidence="4">Ubiquitin-like protease family profile domain-containing protein</fullName>
    </recommendedName>
</protein>
<dbReference type="EMBL" id="AZBU02000003">
    <property type="protein sequence ID" value="TKR89758.1"/>
    <property type="molecule type" value="Genomic_DNA"/>
</dbReference>
<evidence type="ECO:0000313" key="6">
    <source>
        <dbReference type="Proteomes" id="UP000298663"/>
    </source>
</evidence>
<dbReference type="Proteomes" id="UP000298663">
    <property type="component" value="Unassembled WGS sequence"/>
</dbReference>
<feature type="domain" description="Ubiquitin-like protease family profile" evidence="4">
    <location>
        <begin position="15"/>
        <end position="235"/>
    </location>
</feature>
<evidence type="ECO:0000256" key="2">
    <source>
        <dbReference type="ARBA" id="ARBA00022670"/>
    </source>
</evidence>
<keyword evidence="2" id="KW-0645">Protease</keyword>
<dbReference type="GO" id="GO:0006508">
    <property type="term" value="P:proteolysis"/>
    <property type="evidence" value="ECO:0007669"/>
    <property type="project" value="UniProtKB-KW"/>
</dbReference>
<accession>A0A4U5P1B3</accession>
<proteinExistence type="inferred from homology"/>
<keyword evidence="3" id="KW-0378">Hydrolase</keyword>
<dbReference type="InterPro" id="IPR003653">
    <property type="entry name" value="Peptidase_C48_C"/>
</dbReference>
<dbReference type="PROSITE" id="PS50600">
    <property type="entry name" value="ULP_PROTEASE"/>
    <property type="match status" value="1"/>
</dbReference>
<sequence>MWDFELSDSEDEKTVIVETSPVKPLEQDSSCNSEDEKRVASTLKSCGQKSTRKRKLEIASCREDKNGSKTDIACKRKLPKKTSHLSKLLKTGVDGWLCDRIVFDYLGTVLPDCFIVNPMVWVANFNLDKHGILANRSDLHEELVFMPICTDANHWVLVAFDATEGYVIYFDTLGEDIIPAYQTKAMKIADTLLKQHKPINERPKLKFKNANRRVYQKQEDGDSCGPLICMIAKGIFEGKNSLKFSQDEVRKWRRETYDLMMNADPPKLP</sequence>
<evidence type="ECO:0000256" key="1">
    <source>
        <dbReference type="ARBA" id="ARBA00005234"/>
    </source>
</evidence>
<name>A0A4U5P1B3_STECR</name>
<organism evidence="5 6">
    <name type="scientific">Steinernema carpocapsae</name>
    <name type="common">Entomopathogenic nematode</name>
    <dbReference type="NCBI Taxonomy" id="34508"/>
    <lineage>
        <taxon>Eukaryota</taxon>
        <taxon>Metazoa</taxon>
        <taxon>Ecdysozoa</taxon>
        <taxon>Nematoda</taxon>
        <taxon>Chromadorea</taxon>
        <taxon>Rhabditida</taxon>
        <taxon>Tylenchina</taxon>
        <taxon>Panagrolaimomorpha</taxon>
        <taxon>Strongyloidoidea</taxon>
        <taxon>Steinernematidae</taxon>
        <taxon>Steinernema</taxon>
    </lineage>
</organism>
<reference evidence="5 6" key="2">
    <citation type="journal article" date="2019" name="G3 (Bethesda)">
        <title>Hybrid Assembly of the Genome of the Entomopathogenic Nematode Steinernema carpocapsae Identifies the X-Chromosome.</title>
        <authorList>
            <person name="Serra L."/>
            <person name="Macchietto M."/>
            <person name="Macias-Munoz A."/>
            <person name="McGill C.J."/>
            <person name="Rodriguez I.M."/>
            <person name="Rodriguez B."/>
            <person name="Murad R."/>
            <person name="Mortazavi A."/>
        </authorList>
    </citation>
    <scope>NUCLEOTIDE SEQUENCE [LARGE SCALE GENOMIC DNA]</scope>
    <source>
        <strain evidence="5 6">ALL</strain>
    </source>
</reference>
<dbReference type="InterPro" id="IPR038765">
    <property type="entry name" value="Papain-like_cys_pep_sf"/>
</dbReference>
<dbReference type="SUPFAM" id="SSF54001">
    <property type="entry name" value="Cysteine proteinases"/>
    <property type="match status" value="1"/>
</dbReference>
<dbReference type="AlphaFoldDB" id="A0A4U5P1B3"/>
<dbReference type="Pfam" id="PF02902">
    <property type="entry name" value="Peptidase_C48"/>
    <property type="match status" value="1"/>
</dbReference>
<reference evidence="5 6" key="1">
    <citation type="journal article" date="2015" name="Genome Biol.">
        <title>Comparative genomics of Steinernema reveals deeply conserved gene regulatory networks.</title>
        <authorList>
            <person name="Dillman A.R."/>
            <person name="Macchietto M."/>
            <person name="Porter C.F."/>
            <person name="Rogers A."/>
            <person name="Williams B."/>
            <person name="Antoshechkin I."/>
            <person name="Lee M.M."/>
            <person name="Goodwin Z."/>
            <person name="Lu X."/>
            <person name="Lewis E.E."/>
            <person name="Goodrich-Blair H."/>
            <person name="Stock S.P."/>
            <person name="Adams B.J."/>
            <person name="Sternberg P.W."/>
            <person name="Mortazavi A."/>
        </authorList>
    </citation>
    <scope>NUCLEOTIDE SEQUENCE [LARGE SCALE GENOMIC DNA]</scope>
    <source>
        <strain evidence="5 6">ALL</strain>
    </source>
</reference>
<evidence type="ECO:0000313" key="5">
    <source>
        <dbReference type="EMBL" id="TKR89758.1"/>
    </source>
</evidence>
<dbReference type="GO" id="GO:0008234">
    <property type="term" value="F:cysteine-type peptidase activity"/>
    <property type="evidence" value="ECO:0007669"/>
    <property type="project" value="InterPro"/>
</dbReference>
<evidence type="ECO:0000259" key="4">
    <source>
        <dbReference type="PROSITE" id="PS50600"/>
    </source>
</evidence>
<comment type="similarity">
    <text evidence="1">Belongs to the peptidase C48 family.</text>
</comment>
<evidence type="ECO:0000256" key="3">
    <source>
        <dbReference type="ARBA" id="ARBA00022801"/>
    </source>
</evidence>